<evidence type="ECO:0000313" key="1">
    <source>
        <dbReference type="EMBL" id="AJD92055.1"/>
    </source>
</evidence>
<sequence length="89" mass="10613">MQIQLLYESAIRGKHKSLALMIDYVVNEKQVLTFKDHVGNLRRYMLPKNQPKMSRLLNEYLAEKRNNPDWPLYEMFKKDGAEDEVKKSQ</sequence>
<dbReference type="Proteomes" id="UP000031449">
    <property type="component" value="Chromosome"/>
</dbReference>
<protein>
    <submittedName>
        <fullName evidence="1">Uncharacterized protein</fullName>
    </submittedName>
</protein>
<dbReference type="STRING" id="1508404.JMA_27380"/>
<dbReference type="EMBL" id="CP009416">
    <property type="protein sequence ID" value="AJD92055.1"/>
    <property type="molecule type" value="Genomic_DNA"/>
</dbReference>
<name>A0A0B5AP56_9BACL</name>
<keyword evidence="2" id="KW-1185">Reference proteome</keyword>
<dbReference type="HOGENOM" id="CLU_2450634_0_0_9"/>
<dbReference type="AlphaFoldDB" id="A0A0B5AP56"/>
<proteinExistence type="predicted"/>
<evidence type="ECO:0000313" key="2">
    <source>
        <dbReference type="Proteomes" id="UP000031449"/>
    </source>
</evidence>
<dbReference type="KEGG" id="jeo:JMA_27380"/>
<accession>A0A0B5AP56</accession>
<organism evidence="1 2">
    <name type="scientific">Jeotgalibacillus malaysiensis</name>
    <dbReference type="NCBI Taxonomy" id="1508404"/>
    <lineage>
        <taxon>Bacteria</taxon>
        <taxon>Bacillati</taxon>
        <taxon>Bacillota</taxon>
        <taxon>Bacilli</taxon>
        <taxon>Bacillales</taxon>
        <taxon>Caryophanaceae</taxon>
        <taxon>Jeotgalibacillus</taxon>
    </lineage>
</organism>
<gene>
    <name evidence="1" type="ORF">JMA_27380</name>
</gene>
<reference evidence="1 2" key="1">
    <citation type="submission" date="2014-08" db="EMBL/GenBank/DDBJ databases">
        <title>Complete genome of a marine bacteria Jeotgalibacillus malaysiensis.</title>
        <authorList>
            <person name="Yaakop A.S."/>
            <person name="Chan K.-G."/>
            <person name="Goh K.M."/>
        </authorList>
    </citation>
    <scope>NUCLEOTIDE SEQUENCE [LARGE SCALE GENOMIC DNA]</scope>
    <source>
        <strain evidence="1 2">D5</strain>
    </source>
</reference>
<dbReference type="BioCyc" id="JESP1508404:G14D9-12018-MONOMER"/>
<dbReference type="OrthoDB" id="2927054at2"/>